<dbReference type="Proteomes" id="UP001295423">
    <property type="component" value="Unassembled WGS sequence"/>
</dbReference>
<reference evidence="2" key="1">
    <citation type="submission" date="2023-08" db="EMBL/GenBank/DDBJ databases">
        <authorList>
            <person name="Audoor S."/>
            <person name="Bilcke G."/>
        </authorList>
    </citation>
    <scope>NUCLEOTIDE SEQUENCE</scope>
</reference>
<proteinExistence type="predicted"/>
<evidence type="ECO:0000313" key="2">
    <source>
        <dbReference type="EMBL" id="CAJ1941061.1"/>
    </source>
</evidence>
<protein>
    <submittedName>
        <fullName evidence="2">Uncharacterized protein</fullName>
    </submittedName>
</protein>
<sequence>MSFFQACFALSKGEIEPLLLFIVAVKTLSMKYPGASAITIAKTVDSLPASMRPLDLTERDLRETWIRAIYLIMDHVVDDFDAGTSDDDEVAETYGPVLADLVAIHQSGLGLNINQFVESRRDILLPVKEKKNILELENETDGENFVQLAVVTQTIRVLYTTLDILSEDDNDDNVKRDPESQSESPLPFEKKEKKKKGGTGFA</sequence>
<feature type="compositionally biased region" description="Basic residues" evidence="1">
    <location>
        <begin position="192"/>
        <end position="202"/>
    </location>
</feature>
<keyword evidence="3" id="KW-1185">Reference proteome</keyword>
<gene>
    <name evidence="2" type="ORF">CYCCA115_LOCUS7333</name>
</gene>
<evidence type="ECO:0000256" key="1">
    <source>
        <dbReference type="SAM" id="MobiDB-lite"/>
    </source>
</evidence>
<dbReference type="EMBL" id="CAKOGP040001001">
    <property type="protein sequence ID" value="CAJ1941061.1"/>
    <property type="molecule type" value="Genomic_DNA"/>
</dbReference>
<dbReference type="AlphaFoldDB" id="A0AAD2FLH8"/>
<name>A0AAD2FLH8_9STRA</name>
<comment type="caution">
    <text evidence="2">The sequence shown here is derived from an EMBL/GenBank/DDBJ whole genome shotgun (WGS) entry which is preliminary data.</text>
</comment>
<evidence type="ECO:0000313" key="3">
    <source>
        <dbReference type="Proteomes" id="UP001295423"/>
    </source>
</evidence>
<feature type="region of interest" description="Disordered" evidence="1">
    <location>
        <begin position="168"/>
        <end position="202"/>
    </location>
</feature>
<accession>A0AAD2FLH8</accession>
<organism evidence="2 3">
    <name type="scientific">Cylindrotheca closterium</name>
    <dbReference type="NCBI Taxonomy" id="2856"/>
    <lineage>
        <taxon>Eukaryota</taxon>
        <taxon>Sar</taxon>
        <taxon>Stramenopiles</taxon>
        <taxon>Ochrophyta</taxon>
        <taxon>Bacillariophyta</taxon>
        <taxon>Bacillariophyceae</taxon>
        <taxon>Bacillariophycidae</taxon>
        <taxon>Bacillariales</taxon>
        <taxon>Bacillariaceae</taxon>
        <taxon>Cylindrotheca</taxon>
    </lineage>
</organism>